<evidence type="ECO:0000256" key="1">
    <source>
        <dbReference type="SAM" id="Coils"/>
    </source>
</evidence>
<accession>B4CUX8</accession>
<evidence type="ECO:0000313" key="3">
    <source>
        <dbReference type="Proteomes" id="UP000005824"/>
    </source>
</evidence>
<dbReference type="STRING" id="497964.CfE428DRAFT_0491"/>
<name>B4CUX8_9BACT</name>
<sequence precursor="true">MLRRMKFSTLGLKCAALVAGLGLLSLERAQGQAKGSLSEVDIENSQLKVLLEKSQANLEKAQKDNKQLGDALAENSKTLAEMRQNLARSIGESEIFKRKTMELELKIEALGLDAGGSNSKLEERLLYAVRDLRVMAEEKKNLSEVLVQLSEAARLYQKLAPTTNADAIATLESAFRKADAALGGATPNAVEALPVEATISDGMAISVRDDLALVVMNIGTKQGVKVGMPFQVIRGDHIVGSVRVVDAREKIAGAVIQDLTTDKDRIKVGDRLKVEAHR</sequence>
<dbReference type="AlphaFoldDB" id="B4CUX8"/>
<comment type="caution">
    <text evidence="2">The sequence shown here is derived from an EMBL/GenBank/DDBJ whole genome shotgun (WGS) entry which is preliminary data.</text>
</comment>
<dbReference type="Proteomes" id="UP000005824">
    <property type="component" value="Unassembled WGS sequence"/>
</dbReference>
<reference evidence="2 3" key="1">
    <citation type="journal article" date="2011" name="J. Bacteriol.">
        <title>Genome sequence of Chthoniobacter flavus Ellin428, an aerobic heterotrophic soil bacterium.</title>
        <authorList>
            <person name="Kant R."/>
            <person name="van Passel M.W."/>
            <person name="Palva A."/>
            <person name="Lucas S."/>
            <person name="Lapidus A."/>
            <person name="Glavina Del Rio T."/>
            <person name="Dalin E."/>
            <person name="Tice H."/>
            <person name="Bruce D."/>
            <person name="Goodwin L."/>
            <person name="Pitluck S."/>
            <person name="Larimer F.W."/>
            <person name="Land M.L."/>
            <person name="Hauser L."/>
            <person name="Sangwan P."/>
            <person name="de Vos W.M."/>
            <person name="Janssen P.H."/>
            <person name="Smidt H."/>
        </authorList>
    </citation>
    <scope>NUCLEOTIDE SEQUENCE [LARGE SCALE GENOMIC DNA]</scope>
    <source>
        <strain evidence="2 3">Ellin428</strain>
    </source>
</reference>
<organism evidence="2 3">
    <name type="scientific">Chthoniobacter flavus Ellin428</name>
    <dbReference type="NCBI Taxonomy" id="497964"/>
    <lineage>
        <taxon>Bacteria</taxon>
        <taxon>Pseudomonadati</taxon>
        <taxon>Verrucomicrobiota</taxon>
        <taxon>Spartobacteria</taxon>
        <taxon>Chthoniobacterales</taxon>
        <taxon>Chthoniobacteraceae</taxon>
        <taxon>Chthoniobacter</taxon>
    </lineage>
</organism>
<evidence type="ECO:0000313" key="2">
    <source>
        <dbReference type="EMBL" id="EDY22366.1"/>
    </source>
</evidence>
<feature type="coiled-coil region" evidence="1">
    <location>
        <begin position="44"/>
        <end position="78"/>
    </location>
</feature>
<proteinExistence type="predicted"/>
<dbReference type="eggNOG" id="ENOG50349UX">
    <property type="taxonomic scope" value="Bacteria"/>
</dbReference>
<keyword evidence="3" id="KW-1185">Reference proteome</keyword>
<dbReference type="InParanoid" id="B4CUX8"/>
<dbReference type="EMBL" id="ABVL01000001">
    <property type="protein sequence ID" value="EDY22366.1"/>
    <property type="molecule type" value="Genomic_DNA"/>
</dbReference>
<keyword evidence="1" id="KW-0175">Coiled coil</keyword>
<protein>
    <submittedName>
        <fullName evidence="2">Uncharacterized protein</fullName>
    </submittedName>
</protein>
<gene>
    <name evidence="2" type="ORF">CfE428DRAFT_0491</name>
</gene>